<proteinExistence type="predicted"/>
<dbReference type="AlphaFoldDB" id="A0A1W1CZH8"/>
<gene>
    <name evidence="2" type="ORF">MNB_SV-13-894</name>
</gene>
<dbReference type="EMBL" id="FPHM01000219">
    <property type="protein sequence ID" value="SFV71260.1"/>
    <property type="molecule type" value="Genomic_DNA"/>
</dbReference>
<keyword evidence="2" id="KW-0449">Lipoprotein</keyword>
<protein>
    <submittedName>
        <fullName evidence="2">Putative lipoprotein</fullName>
    </submittedName>
</protein>
<dbReference type="CDD" id="cd11524">
    <property type="entry name" value="SYLF"/>
    <property type="match status" value="1"/>
</dbReference>
<accession>A0A1W1CZH8</accession>
<evidence type="ECO:0000313" key="2">
    <source>
        <dbReference type="EMBL" id="SFV71260.1"/>
    </source>
</evidence>
<name>A0A1W1CZH8_9ZZZZ</name>
<evidence type="ECO:0000259" key="1">
    <source>
        <dbReference type="Pfam" id="PF04366"/>
    </source>
</evidence>
<sequence length="182" mass="19932">MHYKKPNTFLLTLLISLLFTQFSFSKTAEEIDAGVDKAIEQFKQQIKGGEGFLPKVKGYLVFPRIIKAGVIVGGKYGEGALRVNDETIHYFDMSSATVGLQAGAQEYSMLIAFISDTALNNFLRSNGWEAGIDGSITVSNWGQNIDLSTISFEKPIMAFIYNAKGLMASVSVGGTKFRRISP</sequence>
<feature type="domain" description="Ysc84 actin-binding" evidence="1">
    <location>
        <begin position="95"/>
        <end position="177"/>
    </location>
</feature>
<dbReference type="Pfam" id="PF04366">
    <property type="entry name" value="Ysc84"/>
    <property type="match status" value="1"/>
</dbReference>
<dbReference type="InterPro" id="IPR007461">
    <property type="entry name" value="Ysc84_actin-binding"/>
</dbReference>
<reference evidence="2" key="1">
    <citation type="submission" date="2016-10" db="EMBL/GenBank/DDBJ databases">
        <authorList>
            <person name="de Groot N.N."/>
        </authorList>
    </citation>
    <scope>NUCLEOTIDE SEQUENCE</scope>
</reference>
<organism evidence="2">
    <name type="scientific">hydrothermal vent metagenome</name>
    <dbReference type="NCBI Taxonomy" id="652676"/>
    <lineage>
        <taxon>unclassified sequences</taxon>
        <taxon>metagenomes</taxon>
        <taxon>ecological metagenomes</taxon>
    </lineage>
</organism>